<organism evidence="6 7">
    <name type="scientific">Weissella soli</name>
    <dbReference type="NCBI Taxonomy" id="155866"/>
    <lineage>
        <taxon>Bacteria</taxon>
        <taxon>Bacillati</taxon>
        <taxon>Bacillota</taxon>
        <taxon>Bacilli</taxon>
        <taxon>Lactobacillales</taxon>
        <taxon>Lactobacillaceae</taxon>
        <taxon>Weissella</taxon>
    </lineage>
</organism>
<dbReference type="InterPro" id="IPR047199">
    <property type="entry name" value="CorA-like"/>
</dbReference>
<keyword evidence="5" id="KW-0472">Membrane</keyword>
<dbReference type="PANTHER" id="PTHR47891:SF1">
    <property type="entry name" value="CORA-MAGNESIUM AND COBALT TRANSPORTER"/>
    <property type="match status" value="1"/>
</dbReference>
<dbReference type="InterPro" id="IPR002523">
    <property type="entry name" value="MgTranspt_CorA/ZnTranspt_ZntB"/>
</dbReference>
<comment type="subcellular location">
    <subcellularLocation>
        <location evidence="1">Membrane</location>
        <topology evidence="1">Multi-pass membrane protein</topology>
    </subcellularLocation>
</comment>
<evidence type="ECO:0000256" key="3">
    <source>
        <dbReference type="ARBA" id="ARBA00022692"/>
    </source>
</evidence>
<reference evidence="6 7" key="1">
    <citation type="submission" date="2018-07" db="EMBL/GenBank/DDBJ databases">
        <title>Genomic Encyclopedia of Type Strains, Phase III (KMG-III): the genomes of soil and plant-associated and newly described type strains.</title>
        <authorList>
            <person name="Whitman W."/>
        </authorList>
    </citation>
    <scope>NUCLEOTIDE SEQUENCE [LARGE SCALE GENOMIC DNA]</scope>
    <source>
        <strain evidence="6 7">CECT 7031</strain>
    </source>
</reference>
<dbReference type="InterPro" id="IPR045861">
    <property type="entry name" value="CorA_cytoplasmic_dom"/>
</dbReference>
<dbReference type="CDD" id="cd12827">
    <property type="entry name" value="EcCorA_ZntB-like_u2"/>
    <property type="match status" value="1"/>
</dbReference>
<sequence length="331" mass="37958">MIAQNKRVGGQFSDGRAPGKYVIMLKTITPLDTFTWTTVHNMTPGDREKLNNEFGIDNELINYAIDPYESARMEYDDVKGVTLMIIDVVTPTSTIATTEPVGLMFTNDMQHFLSFTREETSYVTDYLRQIIEELLQRQAHDVTPISLSVNVIVLIAAKFLAAILEINRRRMPIQREMRHVKNTQAQIDILMDLQTDLIYILNSLQTDIDLLRGFKKNHRYSLTENNLERIEDALVELVQALDTGQLSQKVTKSVSDSYSDLSNNRLNWTMKVLTVSSIVLTMPTIITGFFGQNVSLPFAHTPFGWVITIFICLLFMAAVTWLFWWMDFLKK</sequence>
<keyword evidence="4" id="KW-1133">Transmembrane helix</keyword>
<evidence type="ECO:0000313" key="7">
    <source>
        <dbReference type="Proteomes" id="UP000254912"/>
    </source>
</evidence>
<dbReference type="Gene3D" id="3.30.460.20">
    <property type="entry name" value="CorA soluble domain-like"/>
    <property type="match status" value="1"/>
</dbReference>
<dbReference type="GO" id="GO:0016020">
    <property type="term" value="C:membrane"/>
    <property type="evidence" value="ECO:0007669"/>
    <property type="project" value="UniProtKB-SubCell"/>
</dbReference>
<evidence type="ECO:0000256" key="2">
    <source>
        <dbReference type="ARBA" id="ARBA00009765"/>
    </source>
</evidence>
<dbReference type="GO" id="GO:0046873">
    <property type="term" value="F:metal ion transmembrane transporter activity"/>
    <property type="evidence" value="ECO:0007669"/>
    <property type="project" value="InterPro"/>
</dbReference>
<dbReference type="Proteomes" id="UP000254912">
    <property type="component" value="Unassembled WGS sequence"/>
</dbReference>
<evidence type="ECO:0000256" key="1">
    <source>
        <dbReference type="ARBA" id="ARBA00004141"/>
    </source>
</evidence>
<dbReference type="Pfam" id="PF01544">
    <property type="entry name" value="CorA"/>
    <property type="match status" value="1"/>
</dbReference>
<evidence type="ECO:0000256" key="5">
    <source>
        <dbReference type="ARBA" id="ARBA00023136"/>
    </source>
</evidence>
<proteinExistence type="inferred from homology"/>
<comment type="caution">
    <text evidence="6">The sequence shown here is derived from an EMBL/GenBank/DDBJ whole genome shotgun (WGS) entry which is preliminary data.</text>
</comment>
<keyword evidence="3" id="KW-0812">Transmembrane</keyword>
<protein>
    <submittedName>
        <fullName evidence="6">Mg2+ and Co2+ transporter CorA</fullName>
    </submittedName>
</protein>
<dbReference type="InterPro" id="IPR045863">
    <property type="entry name" value="CorA_TM1_TM2"/>
</dbReference>
<comment type="similarity">
    <text evidence="2">Belongs to the CorA metal ion transporter (MIT) (TC 1.A.35) family.</text>
</comment>
<dbReference type="EMBL" id="QRAS01000002">
    <property type="protein sequence ID" value="RDL06477.1"/>
    <property type="molecule type" value="Genomic_DNA"/>
</dbReference>
<keyword evidence="7" id="KW-1185">Reference proteome</keyword>
<dbReference type="SUPFAM" id="SSF143865">
    <property type="entry name" value="CorA soluble domain-like"/>
    <property type="match status" value="1"/>
</dbReference>
<evidence type="ECO:0000313" key="6">
    <source>
        <dbReference type="EMBL" id="RDL06477.1"/>
    </source>
</evidence>
<dbReference type="AlphaFoldDB" id="A0A288Q5D8"/>
<accession>A0A288Q5D8</accession>
<dbReference type="KEGG" id="wso:WSWS_00196"/>
<dbReference type="Gene3D" id="1.20.58.340">
    <property type="entry name" value="Magnesium transport protein CorA, transmembrane region"/>
    <property type="match status" value="2"/>
</dbReference>
<gene>
    <name evidence="6" type="ORF">DFP99_0855</name>
</gene>
<evidence type="ECO:0000256" key="4">
    <source>
        <dbReference type="ARBA" id="ARBA00022989"/>
    </source>
</evidence>
<name>A0A288Q5D8_9LACO</name>
<dbReference type="PANTHER" id="PTHR47891">
    <property type="entry name" value="TRANSPORTER-RELATED"/>
    <property type="match status" value="1"/>
</dbReference>
<dbReference type="SUPFAM" id="SSF144083">
    <property type="entry name" value="Magnesium transport protein CorA, transmembrane region"/>
    <property type="match status" value="1"/>
</dbReference>